<reference evidence="2 3" key="1">
    <citation type="submission" date="2018-12" db="EMBL/GenBank/DDBJ databases">
        <authorList>
            <person name="Li F."/>
        </authorList>
    </citation>
    <scope>NUCLEOTIDE SEQUENCE [LARGE SCALE GENOMIC DNA]</scope>
    <source>
        <strain evidence="2 3">11W25H-1</strain>
    </source>
</reference>
<gene>
    <name evidence="2" type="ORF">ELQ90_09600</name>
</gene>
<name>A0A3S4BIP6_9MICO</name>
<proteinExistence type="predicted"/>
<evidence type="ECO:0000313" key="2">
    <source>
        <dbReference type="EMBL" id="RWZ51041.1"/>
    </source>
</evidence>
<comment type="caution">
    <text evidence="2">The sequence shown here is derived from an EMBL/GenBank/DDBJ whole genome shotgun (WGS) entry which is preliminary data.</text>
</comment>
<dbReference type="AlphaFoldDB" id="A0A3S4BIP6"/>
<feature type="transmembrane region" description="Helical" evidence="1">
    <location>
        <begin position="12"/>
        <end position="39"/>
    </location>
</feature>
<dbReference type="RefSeq" id="WP_128495035.1">
    <property type="nucleotide sequence ID" value="NZ_RZNB01000003.1"/>
</dbReference>
<keyword evidence="1" id="KW-0472">Membrane</keyword>
<keyword evidence="1" id="KW-0812">Transmembrane</keyword>
<keyword evidence="1" id="KW-1133">Transmembrane helix</keyword>
<evidence type="ECO:0000313" key="3">
    <source>
        <dbReference type="Proteomes" id="UP000288547"/>
    </source>
</evidence>
<organism evidence="2 3">
    <name type="scientific">Labedella phragmitis</name>
    <dbReference type="NCBI Taxonomy" id="2498849"/>
    <lineage>
        <taxon>Bacteria</taxon>
        <taxon>Bacillati</taxon>
        <taxon>Actinomycetota</taxon>
        <taxon>Actinomycetes</taxon>
        <taxon>Micrococcales</taxon>
        <taxon>Microbacteriaceae</taxon>
        <taxon>Labedella</taxon>
    </lineage>
</organism>
<dbReference type="EMBL" id="RZNB01000003">
    <property type="protein sequence ID" value="RWZ51041.1"/>
    <property type="molecule type" value="Genomic_DNA"/>
</dbReference>
<keyword evidence="3" id="KW-1185">Reference proteome</keyword>
<feature type="transmembrane region" description="Helical" evidence="1">
    <location>
        <begin position="59"/>
        <end position="84"/>
    </location>
</feature>
<evidence type="ECO:0000256" key="1">
    <source>
        <dbReference type="SAM" id="Phobius"/>
    </source>
</evidence>
<accession>A0A3S4BIP6</accession>
<sequence length="90" mass="9135">MLVRPLLAGRLLVRILFCVSAAAFTVVLVASGVLGVAMVRDVIPQLGAVGIGDLQLGHLLGVSWTANTALVAGVGTAIAALVIVRRSPAH</sequence>
<protein>
    <submittedName>
        <fullName evidence="2">Uncharacterized protein</fullName>
    </submittedName>
</protein>
<dbReference type="Proteomes" id="UP000288547">
    <property type="component" value="Unassembled WGS sequence"/>
</dbReference>